<dbReference type="EMBL" id="JXTC01000054">
    <property type="protein sequence ID" value="PON94131.1"/>
    <property type="molecule type" value="Genomic_DNA"/>
</dbReference>
<evidence type="ECO:0000256" key="8">
    <source>
        <dbReference type="PROSITE-ProRule" id="PRU10052"/>
    </source>
</evidence>
<dbReference type="InParanoid" id="A0A2P5F8L0"/>
<keyword evidence="5 9" id="KW-0378">Hydrolase</keyword>
<dbReference type="Proteomes" id="UP000237000">
    <property type="component" value="Unassembled WGS sequence"/>
</dbReference>
<dbReference type="OrthoDB" id="1177184at2759"/>
<evidence type="ECO:0000256" key="7">
    <source>
        <dbReference type="ARBA" id="ARBA00023316"/>
    </source>
</evidence>
<evidence type="ECO:0000256" key="10">
    <source>
        <dbReference type="SAM" id="SignalP"/>
    </source>
</evidence>
<dbReference type="SMART" id="SM00710">
    <property type="entry name" value="PbH1"/>
    <property type="match status" value="6"/>
</dbReference>
<protein>
    <submittedName>
        <fullName evidence="11">Glycoside hydrolase</fullName>
    </submittedName>
</protein>
<evidence type="ECO:0000256" key="4">
    <source>
        <dbReference type="ARBA" id="ARBA00022525"/>
    </source>
</evidence>
<dbReference type="InterPro" id="IPR012334">
    <property type="entry name" value="Pectin_lyas_fold"/>
</dbReference>
<feature type="signal peptide" evidence="10">
    <location>
        <begin position="1"/>
        <end position="24"/>
    </location>
</feature>
<evidence type="ECO:0000256" key="3">
    <source>
        <dbReference type="ARBA" id="ARBA00022512"/>
    </source>
</evidence>
<keyword evidence="7" id="KW-0961">Cell wall biogenesis/degradation</keyword>
<evidence type="ECO:0000256" key="5">
    <source>
        <dbReference type="ARBA" id="ARBA00022801"/>
    </source>
</evidence>
<proteinExistence type="inferred from homology"/>
<dbReference type="GO" id="GO:0005975">
    <property type="term" value="P:carbohydrate metabolic process"/>
    <property type="evidence" value="ECO:0007669"/>
    <property type="project" value="InterPro"/>
</dbReference>
<dbReference type="STRING" id="63057.A0A2P5F8L0"/>
<comment type="caution">
    <text evidence="11">The sequence shown here is derived from an EMBL/GenBank/DDBJ whole genome shotgun (WGS) entry which is preliminary data.</text>
</comment>
<organism evidence="11 12">
    <name type="scientific">Trema orientale</name>
    <name type="common">Charcoal tree</name>
    <name type="synonym">Celtis orientalis</name>
    <dbReference type="NCBI Taxonomy" id="63057"/>
    <lineage>
        <taxon>Eukaryota</taxon>
        <taxon>Viridiplantae</taxon>
        <taxon>Streptophyta</taxon>
        <taxon>Embryophyta</taxon>
        <taxon>Tracheophyta</taxon>
        <taxon>Spermatophyta</taxon>
        <taxon>Magnoliopsida</taxon>
        <taxon>eudicotyledons</taxon>
        <taxon>Gunneridae</taxon>
        <taxon>Pentapetalae</taxon>
        <taxon>rosids</taxon>
        <taxon>fabids</taxon>
        <taxon>Rosales</taxon>
        <taxon>Cannabaceae</taxon>
        <taxon>Trema</taxon>
    </lineage>
</organism>
<dbReference type="AlphaFoldDB" id="A0A2P5F8L0"/>
<dbReference type="SUPFAM" id="SSF51126">
    <property type="entry name" value="Pectin lyase-like"/>
    <property type="match status" value="1"/>
</dbReference>
<dbReference type="Gene3D" id="2.160.20.10">
    <property type="entry name" value="Single-stranded right-handed beta-helix, Pectin lyase-like"/>
    <property type="match status" value="1"/>
</dbReference>
<dbReference type="PANTHER" id="PTHR31375">
    <property type="match status" value="1"/>
</dbReference>
<dbReference type="InterPro" id="IPR000743">
    <property type="entry name" value="Glyco_hydro_28"/>
</dbReference>
<evidence type="ECO:0000256" key="2">
    <source>
        <dbReference type="ARBA" id="ARBA00008834"/>
    </source>
</evidence>
<accession>A0A2P5F8L0</accession>
<comment type="subcellular location">
    <subcellularLocation>
        <location evidence="1">Secreted</location>
        <location evidence="1">Cell wall</location>
    </subcellularLocation>
</comment>
<dbReference type="Pfam" id="PF00295">
    <property type="entry name" value="Glyco_hydro_28"/>
    <property type="match status" value="1"/>
</dbReference>
<feature type="chain" id="PRO_5015128860" evidence="10">
    <location>
        <begin position="25"/>
        <end position="327"/>
    </location>
</feature>
<gene>
    <name evidence="11" type="ORF">TorRG33x02_101700</name>
</gene>
<dbReference type="FunCoup" id="A0A2P5F8L0">
    <property type="interactions" value="27"/>
</dbReference>
<evidence type="ECO:0000256" key="9">
    <source>
        <dbReference type="RuleBase" id="RU361169"/>
    </source>
</evidence>
<feature type="active site" evidence="8">
    <location>
        <position position="244"/>
    </location>
</feature>
<keyword evidence="3" id="KW-0134">Cell wall</keyword>
<dbReference type="PROSITE" id="PS00502">
    <property type="entry name" value="POLYGALACTURONASE"/>
    <property type="match status" value="1"/>
</dbReference>
<sequence>MASRLVRFIMCLIFLFVSITKVKSQQKVFNVKNFGAVADGKTDNSKAFLGVWNQACQYNGPGVVLIPEGTYLVNPVVFNGPCKGQTVFSIRGGLTAPTDRGSWGNTDHWITFQYVDNLEINGGGSFDGQGPSAWPFNNCKTNPQCKQLPISLRLNFVTNSWIHDIKLINSKGFHINVFKCRHITLERIQITAPANSPNTDGIHVGSTTDLKILSSSISTGDDCVSIGPGVENLEIKGVACGPGHGISIGSLGKYPNEEAVKGLLISNCNLTGTQNGLRIKTWAPSPPSTVFNLTFENINVKDVSNPIIIDQQYCPQRGACAQEVNSC</sequence>
<keyword evidence="10" id="KW-0732">Signal</keyword>
<dbReference type="InterPro" id="IPR011050">
    <property type="entry name" value="Pectin_lyase_fold/virulence"/>
</dbReference>
<dbReference type="FunFam" id="2.160.20.10:FF:000004">
    <property type="entry name" value="Pectin lyase-like superfamily protein"/>
    <property type="match status" value="1"/>
</dbReference>
<evidence type="ECO:0000256" key="1">
    <source>
        <dbReference type="ARBA" id="ARBA00004191"/>
    </source>
</evidence>
<keyword evidence="6 9" id="KW-0326">Glycosidase</keyword>
<comment type="similarity">
    <text evidence="2 9">Belongs to the glycosyl hydrolase 28 family.</text>
</comment>
<dbReference type="InterPro" id="IPR006626">
    <property type="entry name" value="PbH1"/>
</dbReference>
<evidence type="ECO:0000313" key="12">
    <source>
        <dbReference type="Proteomes" id="UP000237000"/>
    </source>
</evidence>
<dbReference type="GO" id="GO:0004650">
    <property type="term" value="F:polygalacturonase activity"/>
    <property type="evidence" value="ECO:0007669"/>
    <property type="project" value="InterPro"/>
</dbReference>
<name>A0A2P5F8L0_TREOI</name>
<evidence type="ECO:0000256" key="6">
    <source>
        <dbReference type="ARBA" id="ARBA00023295"/>
    </source>
</evidence>
<keyword evidence="4" id="KW-0964">Secreted</keyword>
<evidence type="ECO:0000313" key="11">
    <source>
        <dbReference type="EMBL" id="PON94131.1"/>
    </source>
</evidence>
<dbReference type="GO" id="GO:0071555">
    <property type="term" value="P:cell wall organization"/>
    <property type="evidence" value="ECO:0007669"/>
    <property type="project" value="UniProtKB-KW"/>
</dbReference>
<reference evidence="12" key="1">
    <citation type="submission" date="2016-06" db="EMBL/GenBank/DDBJ databases">
        <title>Parallel loss of symbiosis genes in relatives of nitrogen-fixing non-legume Parasponia.</title>
        <authorList>
            <person name="Van Velzen R."/>
            <person name="Holmer R."/>
            <person name="Bu F."/>
            <person name="Rutten L."/>
            <person name="Van Zeijl A."/>
            <person name="Liu W."/>
            <person name="Santuari L."/>
            <person name="Cao Q."/>
            <person name="Sharma T."/>
            <person name="Shen D."/>
            <person name="Roswanjaya Y."/>
            <person name="Wardhani T."/>
            <person name="Kalhor M.S."/>
            <person name="Jansen J."/>
            <person name="Van den Hoogen J."/>
            <person name="Gungor B."/>
            <person name="Hartog M."/>
            <person name="Hontelez J."/>
            <person name="Verver J."/>
            <person name="Yang W.-C."/>
            <person name="Schijlen E."/>
            <person name="Repin R."/>
            <person name="Schilthuizen M."/>
            <person name="Schranz E."/>
            <person name="Heidstra R."/>
            <person name="Miyata K."/>
            <person name="Fedorova E."/>
            <person name="Kohlen W."/>
            <person name="Bisseling T."/>
            <person name="Smit S."/>
            <person name="Geurts R."/>
        </authorList>
    </citation>
    <scope>NUCLEOTIDE SEQUENCE [LARGE SCALE GENOMIC DNA]</scope>
    <source>
        <strain evidence="12">cv. RG33-2</strain>
    </source>
</reference>
<keyword evidence="12" id="KW-1185">Reference proteome</keyword>